<evidence type="ECO:0000256" key="1">
    <source>
        <dbReference type="SAM" id="Phobius"/>
    </source>
</evidence>
<feature type="transmembrane region" description="Helical" evidence="1">
    <location>
        <begin position="28"/>
        <end position="47"/>
    </location>
</feature>
<keyword evidence="1" id="KW-1133">Transmembrane helix</keyword>
<reference evidence="3" key="1">
    <citation type="submission" date="2016-10" db="EMBL/GenBank/DDBJ databases">
        <authorList>
            <person name="Varghese N."/>
            <person name="Submissions S."/>
        </authorList>
    </citation>
    <scope>NUCLEOTIDE SEQUENCE [LARGE SCALE GENOMIC DNA]</scope>
    <source>
        <strain evidence="3">IMMIB L-1606</strain>
    </source>
</reference>
<accession>A0A1H1TEL2</accession>
<dbReference type="EMBL" id="LT629779">
    <property type="protein sequence ID" value="SDS58663.1"/>
    <property type="molecule type" value="Genomic_DNA"/>
</dbReference>
<evidence type="ECO:0000313" key="2">
    <source>
        <dbReference type="EMBL" id="SDS58663.1"/>
    </source>
</evidence>
<dbReference type="Proteomes" id="UP000198751">
    <property type="component" value="Chromosome I"/>
</dbReference>
<keyword evidence="1" id="KW-0472">Membrane</keyword>
<protein>
    <recommendedName>
        <fullName evidence="4">Citrate transporter</fullName>
    </recommendedName>
</protein>
<keyword evidence="3" id="KW-1185">Reference proteome</keyword>
<evidence type="ECO:0000313" key="3">
    <source>
        <dbReference type="Proteomes" id="UP000198751"/>
    </source>
</evidence>
<sequence length="49" mass="5202">MDTLNGAPLYVACGIADVDPLKTFLRLLTHYALPLLGIGVLIILGILPI</sequence>
<keyword evidence="1" id="KW-0812">Transmembrane</keyword>
<gene>
    <name evidence="2" type="ORF">SAMN04489743_0390</name>
</gene>
<evidence type="ECO:0008006" key="4">
    <source>
        <dbReference type="Google" id="ProtNLM"/>
    </source>
</evidence>
<dbReference type="AlphaFoldDB" id="A0A1H1TEL2"/>
<organism evidence="2 3">
    <name type="scientific">Pseudarthrobacter equi</name>
    <dbReference type="NCBI Taxonomy" id="728066"/>
    <lineage>
        <taxon>Bacteria</taxon>
        <taxon>Bacillati</taxon>
        <taxon>Actinomycetota</taxon>
        <taxon>Actinomycetes</taxon>
        <taxon>Micrococcales</taxon>
        <taxon>Micrococcaceae</taxon>
        <taxon>Pseudarthrobacter</taxon>
    </lineage>
</organism>
<proteinExistence type="predicted"/>
<name>A0A1H1TEL2_9MICC</name>